<evidence type="ECO:0000256" key="1">
    <source>
        <dbReference type="SAM" id="MobiDB-lite"/>
    </source>
</evidence>
<evidence type="ECO:0000313" key="3">
    <source>
        <dbReference type="EMBL" id="CAA2624805.1"/>
    </source>
</evidence>
<keyword evidence="4" id="KW-1185">Reference proteome</keyword>
<sequence>MCPLRIILIFFSVAFAGYLAWKSARSPAIHPIDAAGDEGAGREGSSGEIRHRECDQGLYGHDEGQMRNGGGSREGEEVEDQRADRRSIRVCFLNLRPRFVISNAASVEMFFHKKSIVCYANISSATKSIHPSGIRWHADESYEHPINYFIRT</sequence>
<feature type="region of interest" description="Disordered" evidence="1">
    <location>
        <begin position="33"/>
        <end position="81"/>
    </location>
</feature>
<protein>
    <submittedName>
        <fullName evidence="3">Uncharacterized protein</fullName>
    </submittedName>
</protein>
<reference evidence="3 4" key="1">
    <citation type="submission" date="2019-12" db="EMBL/GenBank/DDBJ databases">
        <authorList>
            <person name="Scholz U."/>
            <person name="Mascher M."/>
            <person name="Fiebig A."/>
        </authorList>
    </citation>
    <scope>NUCLEOTIDE SEQUENCE</scope>
</reference>
<proteinExistence type="predicted"/>
<keyword evidence="2" id="KW-0732">Signal</keyword>
<organism evidence="3">
    <name type="scientific">Spirodela intermedia</name>
    <name type="common">Intermediate duckweed</name>
    <dbReference type="NCBI Taxonomy" id="51605"/>
    <lineage>
        <taxon>Eukaryota</taxon>
        <taxon>Viridiplantae</taxon>
        <taxon>Streptophyta</taxon>
        <taxon>Embryophyta</taxon>
        <taxon>Tracheophyta</taxon>
        <taxon>Spermatophyta</taxon>
        <taxon>Magnoliopsida</taxon>
        <taxon>Liliopsida</taxon>
        <taxon>Araceae</taxon>
        <taxon>Lemnoideae</taxon>
        <taxon>Spirodela</taxon>
    </lineage>
</organism>
<dbReference type="EMBL" id="LR743595">
    <property type="protein sequence ID" value="CAA2624805.1"/>
    <property type="molecule type" value="Genomic_DNA"/>
</dbReference>
<evidence type="ECO:0000313" key="4">
    <source>
        <dbReference type="Proteomes" id="UP001189122"/>
    </source>
</evidence>
<feature type="compositionally biased region" description="Basic and acidic residues" evidence="1">
    <location>
        <begin position="48"/>
        <end position="65"/>
    </location>
</feature>
<name>A0A7I8J2N1_SPIIN</name>
<dbReference type="Proteomes" id="UP001189122">
    <property type="component" value="Unassembled WGS sequence"/>
</dbReference>
<dbReference type="AlphaFoldDB" id="A0A7I8J2N1"/>
<feature type="signal peptide" evidence="2">
    <location>
        <begin position="1"/>
        <end position="16"/>
    </location>
</feature>
<gene>
    <name evidence="3" type="ORF">SI7747_08010621</name>
</gene>
<evidence type="ECO:0000256" key="2">
    <source>
        <dbReference type="SAM" id="SignalP"/>
    </source>
</evidence>
<feature type="chain" id="PRO_5029722012" evidence="2">
    <location>
        <begin position="17"/>
        <end position="152"/>
    </location>
</feature>
<dbReference type="EMBL" id="CACRZD030000008">
    <property type="protein sequence ID" value="CAA6664232.1"/>
    <property type="molecule type" value="Genomic_DNA"/>
</dbReference>
<accession>A0A7I8J2N1</accession>